<evidence type="ECO:0000256" key="1">
    <source>
        <dbReference type="ARBA" id="ARBA00008361"/>
    </source>
</evidence>
<dbReference type="Proteomes" id="UP000192610">
    <property type="component" value="Unassembled WGS sequence"/>
</dbReference>
<dbReference type="SUPFAM" id="SSF53335">
    <property type="entry name" value="S-adenosyl-L-methionine-dependent methyltransferases"/>
    <property type="match status" value="1"/>
</dbReference>
<dbReference type="PANTHER" id="PTHR44942:SF4">
    <property type="entry name" value="METHYLTRANSFERASE TYPE 11 DOMAIN-CONTAINING PROTEIN"/>
    <property type="match status" value="1"/>
</dbReference>
<evidence type="ECO:0000256" key="3">
    <source>
        <dbReference type="ARBA" id="ARBA00022679"/>
    </source>
</evidence>
<name>A0A1V9EPI2_9BACT</name>
<protein>
    <submittedName>
        <fullName evidence="5">Methyltransferase type 11</fullName>
    </submittedName>
</protein>
<dbReference type="RefSeq" id="WP_081200571.1">
    <property type="nucleotide sequence ID" value="NZ_FOCZ01000004.1"/>
</dbReference>
<dbReference type="CDD" id="cd02440">
    <property type="entry name" value="AdoMet_MTases"/>
    <property type="match status" value="1"/>
</dbReference>
<dbReference type="AlphaFoldDB" id="A0A1V9EPI2"/>
<dbReference type="InterPro" id="IPR013216">
    <property type="entry name" value="Methyltransf_11"/>
</dbReference>
<evidence type="ECO:0000313" key="6">
    <source>
        <dbReference type="Proteomes" id="UP000192610"/>
    </source>
</evidence>
<dbReference type="Gene3D" id="3.40.50.150">
    <property type="entry name" value="Vaccinia Virus protein VP39"/>
    <property type="match status" value="1"/>
</dbReference>
<dbReference type="PANTHER" id="PTHR44942">
    <property type="entry name" value="METHYLTRANSF_11 DOMAIN-CONTAINING PROTEIN"/>
    <property type="match status" value="1"/>
</dbReference>
<keyword evidence="6" id="KW-1185">Reference proteome</keyword>
<feature type="domain" description="Methyltransferase type 11" evidence="4">
    <location>
        <begin position="42"/>
        <end position="133"/>
    </location>
</feature>
<dbReference type="OrthoDB" id="9797252at2"/>
<reference evidence="6" key="1">
    <citation type="submission" date="2016-04" db="EMBL/GenBank/DDBJ databases">
        <authorList>
            <person name="Chen L."/>
            <person name="Zhuang W."/>
            <person name="Wang G."/>
        </authorList>
    </citation>
    <scope>NUCLEOTIDE SEQUENCE [LARGE SCALE GENOMIC DNA]</scope>
    <source>
        <strain evidence="6">17621</strain>
    </source>
</reference>
<proteinExistence type="inferred from homology"/>
<evidence type="ECO:0000256" key="2">
    <source>
        <dbReference type="ARBA" id="ARBA00022603"/>
    </source>
</evidence>
<keyword evidence="2 5" id="KW-0489">Methyltransferase</keyword>
<dbReference type="GO" id="GO:0008757">
    <property type="term" value="F:S-adenosylmethionine-dependent methyltransferase activity"/>
    <property type="evidence" value="ECO:0007669"/>
    <property type="project" value="InterPro"/>
</dbReference>
<comment type="similarity">
    <text evidence="1">Belongs to the methyltransferase superfamily.</text>
</comment>
<evidence type="ECO:0000259" key="4">
    <source>
        <dbReference type="Pfam" id="PF08241"/>
    </source>
</evidence>
<gene>
    <name evidence="5" type="ORF">A4H97_29820</name>
</gene>
<organism evidence="5 6">
    <name type="scientific">Niastella yeongjuensis</name>
    <dbReference type="NCBI Taxonomy" id="354355"/>
    <lineage>
        <taxon>Bacteria</taxon>
        <taxon>Pseudomonadati</taxon>
        <taxon>Bacteroidota</taxon>
        <taxon>Chitinophagia</taxon>
        <taxon>Chitinophagales</taxon>
        <taxon>Chitinophagaceae</taxon>
        <taxon>Niastella</taxon>
    </lineage>
</organism>
<evidence type="ECO:0000313" key="5">
    <source>
        <dbReference type="EMBL" id="OQP48037.1"/>
    </source>
</evidence>
<sequence length="251" mass="28350">MDNTQRFSNRVENYVKYRPHYPPAIVNYIQQQFGFKTGTIADVGAGTGILTSLFLDAGYAVYAVEPNAPMLAKATTLLQDYPGFTAVPGTAENTTLPENSVDAIMAGQAFHWFNPENSKAEFTRILKPQGLVMLVWNERNTQAPFEQEYDALINKYGKDYVQVKHRNIEPADIESFFAPAPMELKVFDNQQVFDFDGLKGRLLSSSYMPLQGEAGYEEMLTALNKLFDKYQQAGTITITYDTRLYAGKWFN</sequence>
<keyword evidence="3 5" id="KW-0808">Transferase</keyword>
<dbReference type="EMBL" id="LVXG01000018">
    <property type="protein sequence ID" value="OQP48037.1"/>
    <property type="molecule type" value="Genomic_DNA"/>
</dbReference>
<dbReference type="InterPro" id="IPR051052">
    <property type="entry name" value="Diverse_substrate_MTase"/>
</dbReference>
<dbReference type="InterPro" id="IPR029063">
    <property type="entry name" value="SAM-dependent_MTases_sf"/>
</dbReference>
<dbReference type="GO" id="GO:0032259">
    <property type="term" value="P:methylation"/>
    <property type="evidence" value="ECO:0007669"/>
    <property type="project" value="UniProtKB-KW"/>
</dbReference>
<dbReference type="Pfam" id="PF08241">
    <property type="entry name" value="Methyltransf_11"/>
    <property type="match status" value="1"/>
</dbReference>
<dbReference type="STRING" id="354355.SAMN05660816_02364"/>
<comment type="caution">
    <text evidence="5">The sequence shown here is derived from an EMBL/GenBank/DDBJ whole genome shotgun (WGS) entry which is preliminary data.</text>
</comment>
<accession>A0A1V9EPI2</accession>